<organism evidence="3 4">
    <name type="scientific">Kaistia dalseonensis</name>
    <dbReference type="NCBI Taxonomy" id="410840"/>
    <lineage>
        <taxon>Bacteria</taxon>
        <taxon>Pseudomonadati</taxon>
        <taxon>Pseudomonadota</taxon>
        <taxon>Alphaproteobacteria</taxon>
        <taxon>Hyphomicrobiales</taxon>
        <taxon>Kaistiaceae</taxon>
        <taxon>Kaistia</taxon>
    </lineage>
</organism>
<keyword evidence="2" id="KW-0472">Membrane</keyword>
<evidence type="ECO:0000313" key="4">
    <source>
        <dbReference type="Proteomes" id="UP001241603"/>
    </source>
</evidence>
<accession>A0ABU0H5L4</accession>
<protein>
    <submittedName>
        <fullName evidence="3">Uncharacterized protein</fullName>
    </submittedName>
</protein>
<feature type="region of interest" description="Disordered" evidence="1">
    <location>
        <begin position="72"/>
        <end position="101"/>
    </location>
</feature>
<dbReference type="RefSeq" id="WP_266348511.1">
    <property type="nucleotide sequence ID" value="NZ_JAPKNG010000002.1"/>
</dbReference>
<evidence type="ECO:0000256" key="1">
    <source>
        <dbReference type="SAM" id="MobiDB-lite"/>
    </source>
</evidence>
<dbReference type="Proteomes" id="UP001241603">
    <property type="component" value="Unassembled WGS sequence"/>
</dbReference>
<reference evidence="3 4" key="1">
    <citation type="submission" date="2023-07" db="EMBL/GenBank/DDBJ databases">
        <title>Genomic Encyclopedia of Type Strains, Phase IV (KMG-IV): sequencing the most valuable type-strain genomes for metagenomic binning, comparative biology and taxonomic classification.</title>
        <authorList>
            <person name="Goeker M."/>
        </authorList>
    </citation>
    <scope>NUCLEOTIDE SEQUENCE [LARGE SCALE GENOMIC DNA]</scope>
    <source>
        <strain evidence="3 4">B6-8</strain>
    </source>
</reference>
<evidence type="ECO:0000313" key="3">
    <source>
        <dbReference type="EMBL" id="MDQ0437601.1"/>
    </source>
</evidence>
<keyword evidence="4" id="KW-1185">Reference proteome</keyword>
<keyword evidence="2" id="KW-1133">Transmembrane helix</keyword>
<evidence type="ECO:0000256" key="2">
    <source>
        <dbReference type="SAM" id="Phobius"/>
    </source>
</evidence>
<gene>
    <name evidence="3" type="ORF">QO014_001986</name>
</gene>
<comment type="caution">
    <text evidence="3">The sequence shown here is derived from an EMBL/GenBank/DDBJ whole genome shotgun (WGS) entry which is preliminary data.</text>
</comment>
<keyword evidence="2" id="KW-0812">Transmembrane</keyword>
<sequence>MATYRAFYISGPNSSWKDKLRLAAAVIVGGAILVGALILSLSLALILVPIGLIAYAFRRQILRSMLGSLQRQQQQQQRTQSPEPERTDFRSDGAGPTIEADYTVIDIERRDRR</sequence>
<dbReference type="EMBL" id="JAUSVO010000002">
    <property type="protein sequence ID" value="MDQ0437601.1"/>
    <property type="molecule type" value="Genomic_DNA"/>
</dbReference>
<name>A0ABU0H5L4_9HYPH</name>
<feature type="transmembrane region" description="Helical" evidence="2">
    <location>
        <begin position="22"/>
        <end position="55"/>
    </location>
</feature>
<proteinExistence type="predicted"/>